<dbReference type="SMR" id="A0A3B6RDD0"/>
<dbReference type="InterPro" id="IPR049808">
    <property type="entry name" value="CONSTANS-like_Bbox1"/>
</dbReference>
<dbReference type="Gramene" id="TraesCLE_scaffold_089726_01G000200.1">
    <property type="protein sequence ID" value="TraesCLE_scaffold_089726_01G000200.1"/>
    <property type="gene ID" value="TraesCLE_scaffold_089726_01G000200"/>
</dbReference>
<dbReference type="CDD" id="cd19821">
    <property type="entry name" value="Bbox1_BBX-like"/>
    <property type="match status" value="1"/>
</dbReference>
<dbReference type="Gramene" id="TraesMAC7A03G03837770.1">
    <property type="protein sequence ID" value="TraesMAC7A03G03837770.1.CDS1"/>
    <property type="gene ID" value="TraesMAC7A03G03837770"/>
</dbReference>
<dbReference type="Gramene" id="TraesJUL7A03G03872390.1">
    <property type="protein sequence ID" value="TraesJUL7A03G03872390.1.CDS1"/>
    <property type="gene ID" value="TraesJUL7A03G03872390"/>
</dbReference>
<reference evidence="5" key="2">
    <citation type="submission" date="2018-10" db="UniProtKB">
        <authorList>
            <consortium name="EnsemblPlants"/>
        </authorList>
    </citation>
    <scope>IDENTIFICATION</scope>
</reference>
<gene>
    <name evidence="5" type="primary">LOC123170815</name>
</gene>
<dbReference type="Gramene" id="TraesLDM7A03G03841760.1">
    <property type="protein sequence ID" value="TraesLDM7A03G03841760.1.CDS1"/>
    <property type="gene ID" value="TraesLDM7A03G03841760"/>
</dbReference>
<dbReference type="InterPro" id="IPR000315">
    <property type="entry name" value="Znf_B-box"/>
</dbReference>
<dbReference type="GO" id="GO:0008270">
    <property type="term" value="F:zinc ion binding"/>
    <property type="evidence" value="ECO:0007669"/>
    <property type="project" value="UniProtKB-KW"/>
</dbReference>
<dbReference type="Gramene" id="TraesSYM7A03G03787220.1">
    <property type="protein sequence ID" value="TraesSYM7A03G03787220.1.CDS1"/>
    <property type="gene ID" value="TraesSYM7A03G03787220"/>
</dbReference>
<evidence type="ECO:0000313" key="6">
    <source>
        <dbReference type="Proteomes" id="UP000019116"/>
    </source>
</evidence>
<keyword evidence="3" id="KW-0862">Zinc</keyword>
<dbReference type="Gramene" id="TraesROB_scaffold_086113_01G000200.1">
    <property type="protein sequence ID" value="TraesROB_scaffold_086113_01G000200.1"/>
    <property type="gene ID" value="TraesROB_scaffold_086113_01G000200"/>
</dbReference>
<dbReference type="SMART" id="SM00336">
    <property type="entry name" value="BBOX"/>
    <property type="match status" value="1"/>
</dbReference>
<proteinExistence type="predicted"/>
<dbReference type="PANTHER" id="PTHR31717:SF142">
    <property type="entry name" value="B-BOX DOMAIN PROTEIN 30-RELATED"/>
    <property type="match status" value="1"/>
</dbReference>
<organism evidence="5">
    <name type="scientific">Triticum aestivum</name>
    <name type="common">Wheat</name>
    <dbReference type="NCBI Taxonomy" id="4565"/>
    <lineage>
        <taxon>Eukaryota</taxon>
        <taxon>Viridiplantae</taxon>
        <taxon>Streptophyta</taxon>
        <taxon>Embryophyta</taxon>
        <taxon>Tracheophyta</taxon>
        <taxon>Spermatophyta</taxon>
        <taxon>Magnoliopsida</taxon>
        <taxon>Liliopsida</taxon>
        <taxon>Poales</taxon>
        <taxon>Poaceae</taxon>
        <taxon>BOP clade</taxon>
        <taxon>Pooideae</taxon>
        <taxon>Triticodae</taxon>
        <taxon>Triticeae</taxon>
        <taxon>Triticinae</taxon>
        <taxon>Triticum</taxon>
    </lineage>
</organism>
<dbReference type="Gramene" id="TraesJAG7A03G03819720.1">
    <property type="protein sequence ID" value="TraesJAG7A03G03819720.1.CDS1"/>
    <property type="gene ID" value="TraesJAG7A03G03819720"/>
</dbReference>
<dbReference type="OrthoDB" id="153872at2759"/>
<evidence type="ECO:0000256" key="3">
    <source>
        <dbReference type="ARBA" id="ARBA00022833"/>
    </source>
</evidence>
<protein>
    <recommendedName>
        <fullName evidence="4">B box-type domain-containing protein</fullName>
    </recommendedName>
</protein>
<sequence length="161" mass="17173">MCAAGERCELCGAGADVHCRADAAFLCWPCDAEVHGANTLASRHRRTRVSQSRGVVRVRCEVALEGWARRMGLEEGAAHRCAEAAARVIRTEVAVAAPRMPLLVAMAAALWWEVAAHGVHEPEDALQRLEASAHVPARLLVAVAAAIGRARARKRTAAVNA</sequence>
<dbReference type="Proteomes" id="UP000019116">
    <property type="component" value="Chromosome 7A"/>
</dbReference>
<dbReference type="AlphaFoldDB" id="A0A3B6RDD0"/>
<dbReference type="PANTHER" id="PTHR31717">
    <property type="entry name" value="ZINC FINGER PROTEIN CONSTANS-LIKE 10"/>
    <property type="match status" value="1"/>
</dbReference>
<dbReference type="Gramene" id="TraesWEE_scaffold_098114_01G000200.1">
    <property type="protein sequence ID" value="TraesWEE_scaffold_098114_01G000200.1"/>
    <property type="gene ID" value="TraesWEE_scaffold_098114_01G000200"/>
</dbReference>
<reference evidence="5" key="1">
    <citation type="submission" date="2018-08" db="EMBL/GenBank/DDBJ databases">
        <authorList>
            <person name="Rossello M."/>
        </authorList>
    </citation>
    <scope>NUCLEOTIDE SEQUENCE [LARGE SCALE GENOMIC DNA]</scope>
    <source>
        <strain evidence="5">cv. Chinese Spring</strain>
    </source>
</reference>
<dbReference type="EnsemblPlants" id="TraesCS7A02G108700.1">
    <property type="protein sequence ID" value="TraesCS7A02G108700.1.cds1"/>
    <property type="gene ID" value="TraesCS7A02G108700"/>
</dbReference>
<dbReference type="OMA" id="MCVISTR"/>
<keyword evidence="6" id="KW-1185">Reference proteome</keyword>
<evidence type="ECO:0000256" key="2">
    <source>
        <dbReference type="ARBA" id="ARBA00022771"/>
    </source>
</evidence>
<dbReference type="Gramene" id="TraesARI7A03G03804710.1">
    <property type="protein sequence ID" value="TraesARI7A03G03804710.1.CDS1"/>
    <property type="gene ID" value="TraesARI7A03G03804710"/>
</dbReference>
<dbReference type="Gramene" id="TraesSTA7A03G03831190.1">
    <property type="protein sequence ID" value="TraesSTA7A03G03831190.1.CDS1"/>
    <property type="gene ID" value="TraesSTA7A03G03831190"/>
</dbReference>
<dbReference type="Gramene" id="TraesRN7A0100227400.1">
    <property type="protein sequence ID" value="TraesRN7A0100227400.1"/>
    <property type="gene ID" value="TraesRN7A0100227400"/>
</dbReference>
<accession>A0A3B6RDD0</accession>
<dbReference type="Gramene" id="TraesCS7A02G108700.1">
    <property type="protein sequence ID" value="TraesCS7A02G108700.1.cds1"/>
    <property type="gene ID" value="TraesCS7A02G108700"/>
</dbReference>
<dbReference type="Gramene" id="TraesLAC7A03G03788900.1">
    <property type="protein sequence ID" value="TraesLAC7A03G03788900.1.CDS1"/>
    <property type="gene ID" value="TraesLAC7A03G03788900"/>
</dbReference>
<name>A0A3B6RDD0_WHEAT</name>
<dbReference type="Gramene" id="TraesNOR7A03G03879590.1">
    <property type="protein sequence ID" value="TraesNOR7A03G03879590.1.CDS1"/>
    <property type="gene ID" value="TraesNOR7A03G03879590"/>
</dbReference>
<evidence type="ECO:0000313" key="5">
    <source>
        <dbReference type="EnsemblPlants" id="TraesCS7A02G108700.1.cds1"/>
    </source>
</evidence>
<keyword evidence="1" id="KW-0479">Metal-binding</keyword>
<dbReference type="Gramene" id="TraesCAD_scaffold_071801_01G000100.1">
    <property type="protein sequence ID" value="TraesCAD_scaffold_071801_01G000100.1"/>
    <property type="gene ID" value="TraesCAD_scaffold_071801_01G000100"/>
</dbReference>
<evidence type="ECO:0000259" key="4">
    <source>
        <dbReference type="SMART" id="SM00336"/>
    </source>
</evidence>
<keyword evidence="2" id="KW-0863">Zinc-finger</keyword>
<dbReference type="Gramene" id="TraesCS7A03G0257700.1">
    <property type="protein sequence ID" value="TraesCS7A03G0257700.1.CDS1"/>
    <property type="gene ID" value="TraesCS7A03G0257700"/>
</dbReference>
<dbReference type="STRING" id="4565.A0A3B6RDD0"/>
<feature type="domain" description="B box-type" evidence="4">
    <location>
        <begin position="3"/>
        <end position="49"/>
    </location>
</feature>
<evidence type="ECO:0000256" key="1">
    <source>
        <dbReference type="ARBA" id="ARBA00022723"/>
    </source>
</evidence>